<proteinExistence type="inferred from homology"/>
<name>A0A2X3L1W3_9BACT</name>
<reference evidence="3" key="1">
    <citation type="submission" date="2018-05" db="EMBL/GenBank/DDBJ databases">
        <authorList>
            <person name="Hao L."/>
        </authorList>
    </citation>
    <scope>NUCLEOTIDE SEQUENCE [LARGE SCALE GENOMIC DNA]</scope>
</reference>
<dbReference type="EC" id="3.5.1.88" evidence="2"/>
<dbReference type="InterPro" id="IPR023635">
    <property type="entry name" value="Peptide_deformylase"/>
</dbReference>
<gene>
    <name evidence="2" type="primary">def</name>
    <name evidence="2" type="ORF">BARAN1_1125</name>
</gene>
<dbReference type="InterPro" id="IPR036821">
    <property type="entry name" value="Peptide_deformylase_sf"/>
</dbReference>
<dbReference type="EMBL" id="LS483254">
    <property type="protein sequence ID" value="SQD93149.1"/>
    <property type="molecule type" value="Genomic_DNA"/>
</dbReference>
<organism evidence="2 3">
    <name type="scientific">Candidatus Bipolaricaulis anaerobius</name>
    <dbReference type="NCBI Taxonomy" id="2026885"/>
    <lineage>
        <taxon>Bacteria</taxon>
        <taxon>Candidatus Bipolaricaulota</taxon>
        <taxon>Candidatus Bipolaricaulia</taxon>
        <taxon>Candidatus Bipolaricaulales</taxon>
        <taxon>Candidatus Bipolaricaulaceae</taxon>
        <taxon>Candidatus Bipolaricaulis</taxon>
    </lineage>
</organism>
<accession>A0A2X3L1W3</accession>
<protein>
    <submittedName>
        <fullName evidence="2">Peptide deformylase</fullName>
        <ecNumber evidence="2">3.5.1.88</ecNumber>
    </submittedName>
</protein>
<dbReference type="CDD" id="cd00487">
    <property type="entry name" value="Pep_deformylase"/>
    <property type="match status" value="1"/>
</dbReference>
<dbReference type="GO" id="GO:0042586">
    <property type="term" value="F:peptide deformylase activity"/>
    <property type="evidence" value="ECO:0007669"/>
    <property type="project" value="UniProtKB-EC"/>
</dbReference>
<keyword evidence="2" id="KW-0378">Hydrolase</keyword>
<dbReference type="SUPFAM" id="SSF56420">
    <property type="entry name" value="Peptide deformylase"/>
    <property type="match status" value="1"/>
</dbReference>
<evidence type="ECO:0000313" key="2">
    <source>
        <dbReference type="EMBL" id="SQD93149.1"/>
    </source>
</evidence>
<evidence type="ECO:0000256" key="1">
    <source>
        <dbReference type="ARBA" id="ARBA00010759"/>
    </source>
</evidence>
<comment type="similarity">
    <text evidence="1">Belongs to the polypeptide deformylase family.</text>
</comment>
<dbReference type="Pfam" id="PF01327">
    <property type="entry name" value="Pep_deformylase"/>
    <property type="match status" value="1"/>
</dbReference>
<dbReference type="PIRSF" id="PIRSF004749">
    <property type="entry name" value="Pep_def"/>
    <property type="match status" value="1"/>
</dbReference>
<dbReference type="Proteomes" id="UP000249818">
    <property type="component" value="Chromosome BARAN1"/>
</dbReference>
<dbReference type="AlphaFoldDB" id="A0A2X3L1W3"/>
<evidence type="ECO:0000313" key="3">
    <source>
        <dbReference type="Proteomes" id="UP000249818"/>
    </source>
</evidence>
<dbReference type="PANTHER" id="PTHR10458">
    <property type="entry name" value="PEPTIDE DEFORMYLASE"/>
    <property type="match status" value="1"/>
</dbReference>
<dbReference type="Gene3D" id="3.90.45.10">
    <property type="entry name" value="Peptide deformylase"/>
    <property type="match status" value="1"/>
</dbReference>
<keyword evidence="3" id="KW-1185">Reference proteome</keyword>
<dbReference type="PANTHER" id="PTHR10458:SF22">
    <property type="entry name" value="PEPTIDE DEFORMYLASE"/>
    <property type="match status" value="1"/>
</dbReference>
<dbReference type="PRINTS" id="PR01576">
    <property type="entry name" value="PDEFORMYLASE"/>
</dbReference>
<sequence>MRAALVRLGDEEWVFFNPEIIARSEELEVEWEGCLSLPGVEAEVPRAKEVVVRALDEAGAPVELHLSELEARILQHEVDHLDGELYVDLLPKDERRRVLAEFRAACAQREKRASSLE</sequence>
<dbReference type="KEGG" id="bana:BARAN1_1125"/>